<accession>H6RGI8</accession>
<dbReference type="GO" id="GO:0004315">
    <property type="term" value="F:3-oxoacyl-[acyl-carrier-protein] synthase activity"/>
    <property type="evidence" value="ECO:0007669"/>
    <property type="project" value="InterPro"/>
</dbReference>
<evidence type="ECO:0000256" key="7">
    <source>
        <dbReference type="ARBA" id="ARBA00022832"/>
    </source>
</evidence>
<dbReference type="EMBL" id="FO117599">
    <property type="protein sequence ID" value="CCG00149.1"/>
    <property type="molecule type" value="Genomic_DNA"/>
</dbReference>
<comment type="subcellular location">
    <subcellularLocation>
        <location evidence="13">Cytoplasm</location>
    </subcellularLocation>
</comment>
<dbReference type="SUPFAM" id="SSF53901">
    <property type="entry name" value="Thiolase-like"/>
    <property type="match status" value="1"/>
</dbReference>
<dbReference type="FunFam" id="3.40.47.10:FF:000004">
    <property type="entry name" value="3-oxoacyl-[acyl-carrier-protein] synthase 3"/>
    <property type="match status" value="1"/>
</dbReference>
<evidence type="ECO:0000256" key="13">
    <source>
        <dbReference type="HAMAP-Rule" id="MF_01815"/>
    </source>
</evidence>
<evidence type="ECO:0000256" key="4">
    <source>
        <dbReference type="ARBA" id="ARBA00022490"/>
    </source>
</evidence>
<evidence type="ECO:0000259" key="14">
    <source>
        <dbReference type="Pfam" id="PF08541"/>
    </source>
</evidence>
<evidence type="ECO:0000256" key="5">
    <source>
        <dbReference type="ARBA" id="ARBA00022516"/>
    </source>
</evidence>
<evidence type="ECO:0000256" key="6">
    <source>
        <dbReference type="ARBA" id="ARBA00022679"/>
    </source>
</evidence>
<organism evidence="16">
    <name type="scientific">uncultured Flavobacteriia bacterium</name>
    <dbReference type="NCBI Taxonomy" id="212695"/>
    <lineage>
        <taxon>Bacteria</taxon>
        <taxon>Pseudomonadati</taxon>
        <taxon>Bacteroidota</taxon>
        <taxon>Flavobacteriia</taxon>
        <taxon>environmental samples</taxon>
    </lineage>
</organism>
<dbReference type="Gene3D" id="3.40.47.10">
    <property type="match status" value="1"/>
</dbReference>
<dbReference type="CDD" id="cd00830">
    <property type="entry name" value="KAS_III"/>
    <property type="match status" value="1"/>
</dbReference>
<dbReference type="NCBIfam" id="TIGR00747">
    <property type="entry name" value="fabH"/>
    <property type="match status" value="1"/>
</dbReference>
<gene>
    <name evidence="13" type="primary">fabH</name>
    <name evidence="16" type="ORF">VIS_S3CKB90034</name>
</gene>
<dbReference type="GO" id="GO:0006633">
    <property type="term" value="P:fatty acid biosynthetic process"/>
    <property type="evidence" value="ECO:0007669"/>
    <property type="project" value="UniProtKB-UniRule"/>
</dbReference>
<evidence type="ECO:0000256" key="9">
    <source>
        <dbReference type="ARBA" id="ARBA00023160"/>
    </source>
</evidence>
<keyword evidence="5 13" id="KW-0444">Lipid biosynthesis</keyword>
<feature type="active site" evidence="13">
    <location>
        <position position="113"/>
    </location>
</feature>
<keyword evidence="10 13" id="KW-0511">Multifunctional enzyme</keyword>
<dbReference type="InterPro" id="IPR013747">
    <property type="entry name" value="ACP_syn_III_C"/>
</dbReference>
<dbReference type="InterPro" id="IPR004655">
    <property type="entry name" value="FabH"/>
</dbReference>
<evidence type="ECO:0000313" key="16">
    <source>
        <dbReference type="EMBL" id="CCG00149.1"/>
    </source>
</evidence>
<name>H6RGI8_9BACT</name>
<feature type="active site" evidence="13">
    <location>
        <position position="253"/>
    </location>
</feature>
<reference evidence="16" key="2">
    <citation type="submission" date="2012-02" db="EMBL/GenBank/DDBJ databases">
        <authorList>
            <person name="Genoscope - CEA"/>
        </authorList>
    </citation>
    <scope>NUCLEOTIDE SEQUENCE</scope>
</reference>
<dbReference type="EC" id="2.3.1.180" evidence="3 13"/>
<protein>
    <recommendedName>
        <fullName evidence="3 13">Beta-ketoacyl-[acyl-carrier-protein] synthase III</fullName>
        <shortName evidence="13">Beta-ketoacyl-ACP synthase III</shortName>
        <shortName evidence="13">KAS III</shortName>
        <ecNumber evidence="3 13">2.3.1.180</ecNumber>
    </recommendedName>
    <alternativeName>
        <fullName evidence="13">3-oxoacyl-[acyl-carrier-protein] synthase 3</fullName>
    </alternativeName>
    <alternativeName>
        <fullName evidence="13">3-oxoacyl-[acyl-carrier-protein] synthase III</fullName>
    </alternativeName>
</protein>
<dbReference type="PANTHER" id="PTHR34069:SF2">
    <property type="entry name" value="BETA-KETOACYL-[ACYL-CARRIER-PROTEIN] SYNTHASE III"/>
    <property type="match status" value="1"/>
</dbReference>
<dbReference type="AlphaFoldDB" id="H6RGI8"/>
<dbReference type="InterPro" id="IPR013751">
    <property type="entry name" value="ACP_syn_III_N"/>
</dbReference>
<dbReference type="Pfam" id="PF08545">
    <property type="entry name" value="ACP_syn_III"/>
    <property type="match status" value="1"/>
</dbReference>
<dbReference type="GO" id="GO:0033818">
    <property type="term" value="F:beta-ketoacyl-acyl-carrier-protein synthase III activity"/>
    <property type="evidence" value="ECO:0007669"/>
    <property type="project" value="UniProtKB-UniRule"/>
</dbReference>
<evidence type="ECO:0000256" key="11">
    <source>
        <dbReference type="ARBA" id="ARBA00023315"/>
    </source>
</evidence>
<evidence type="ECO:0000256" key="1">
    <source>
        <dbReference type="ARBA" id="ARBA00005194"/>
    </source>
</evidence>
<evidence type="ECO:0000256" key="10">
    <source>
        <dbReference type="ARBA" id="ARBA00023268"/>
    </source>
</evidence>
<dbReference type="NCBIfam" id="NF006829">
    <property type="entry name" value="PRK09352.1"/>
    <property type="match status" value="1"/>
</dbReference>
<feature type="domain" description="Beta-ketoacyl-[acyl-carrier-protein] synthase III C-terminal" evidence="14">
    <location>
        <begin position="237"/>
        <end position="324"/>
    </location>
</feature>
<feature type="region of interest" description="ACP-binding" evidence="13">
    <location>
        <begin position="254"/>
        <end position="258"/>
    </location>
</feature>
<evidence type="ECO:0000256" key="12">
    <source>
        <dbReference type="ARBA" id="ARBA00051096"/>
    </source>
</evidence>
<dbReference type="PANTHER" id="PTHR34069">
    <property type="entry name" value="3-OXOACYL-[ACYL-CARRIER-PROTEIN] SYNTHASE 3"/>
    <property type="match status" value="1"/>
</dbReference>
<dbReference type="HAMAP" id="MF_01815">
    <property type="entry name" value="FabH"/>
    <property type="match status" value="1"/>
</dbReference>
<evidence type="ECO:0000256" key="2">
    <source>
        <dbReference type="ARBA" id="ARBA00008642"/>
    </source>
</evidence>
<reference evidence="16" key="1">
    <citation type="journal article" date="2012" name="Environ. Microbiol.">
        <title>Genomic content of uncultured Bacteroidetes from contrasting oceanic provinces in the North Atlantic Ocean.</title>
        <authorList>
            <person name="Gomez-Pereira P.R."/>
            <person name="Schuler M."/>
            <person name="Fuchs B.M."/>
            <person name="Bennke C."/>
            <person name="Teeling H."/>
            <person name="Waldmann J."/>
            <person name="Richter M."/>
            <person name="Barbe V."/>
            <person name="Bataille E."/>
            <person name="Glockner F.O."/>
            <person name="Amann R."/>
        </authorList>
    </citation>
    <scope>NUCLEOTIDE SEQUENCE</scope>
</reference>
<comment type="function">
    <text evidence="13">Catalyzes the condensation reaction of fatty acid synthesis by the addition to an acyl acceptor of two carbons from malonyl-ACP. Catalyzes the first condensation reaction which initiates fatty acid synthesis and may therefore play a role in governing the total rate of fatty acid production. Possesses both acetoacetyl-ACP synthase and acetyl transacylase activities. Its substrate specificity determines the biosynthesis of branched-chain and/or straight-chain of fatty acids.</text>
</comment>
<comment type="similarity">
    <text evidence="2 13">Belongs to the thiolase-like superfamily. FabH family.</text>
</comment>
<keyword evidence="6 13" id="KW-0808">Transferase</keyword>
<keyword evidence="11 13" id="KW-0012">Acyltransferase</keyword>
<comment type="pathway">
    <text evidence="1 13">Lipid metabolism; fatty acid biosynthesis.</text>
</comment>
<evidence type="ECO:0000256" key="8">
    <source>
        <dbReference type="ARBA" id="ARBA00023098"/>
    </source>
</evidence>
<comment type="domain">
    <text evidence="13">The last Arg residue of the ACP-binding site is essential for the weak association between ACP/AcpP and FabH.</text>
</comment>
<dbReference type="UniPathway" id="UPA00094"/>
<keyword evidence="8 13" id="KW-0443">Lipid metabolism</keyword>
<dbReference type="GO" id="GO:0044550">
    <property type="term" value="P:secondary metabolite biosynthetic process"/>
    <property type="evidence" value="ECO:0007669"/>
    <property type="project" value="TreeGrafter"/>
</dbReference>
<dbReference type="InterPro" id="IPR016039">
    <property type="entry name" value="Thiolase-like"/>
</dbReference>
<keyword evidence="4 13" id="KW-0963">Cytoplasm</keyword>
<dbReference type="GO" id="GO:0005737">
    <property type="term" value="C:cytoplasm"/>
    <property type="evidence" value="ECO:0007669"/>
    <property type="project" value="UniProtKB-SubCell"/>
</dbReference>
<proteinExistence type="inferred from homology"/>
<feature type="active site" evidence="13">
    <location>
        <position position="283"/>
    </location>
</feature>
<keyword evidence="9 13" id="KW-0275">Fatty acid biosynthesis</keyword>
<keyword evidence="7 13" id="KW-0276">Fatty acid metabolism</keyword>
<sequence length="330" mass="35845">MRAAITSVAGYVPEDTLTNADLSKMVDTNDEWIKSRTGISKRHILKDPTKASSFMGAEAVKELCKKRGIDPTEIDVIITATVTPDMLFPSTANLIAHKVGATNAWGFDLSAACSGFLFALTTGTQFIENGTYKKVVIVGADKMSSITDYTDRTTCVLFGDGAGAVLLEPSEDDDGIIDHIHYCDGEGANSLRQEAGGSLNPASHETVDKKMHFLYQDGKPVFKAAVTGMADVSYEIMERNGLTGDDVAWLVPHQANLRIIDATQRRMGVDKEKVMINIQNYGNTTAATIPLCLRDWESQLKKGDNLILAAFGGGFTWGSIYLKWAYNAKS</sequence>
<feature type="domain" description="Beta-ketoacyl-[acyl-carrier-protein] synthase III N-terminal" evidence="15">
    <location>
        <begin position="107"/>
        <end position="184"/>
    </location>
</feature>
<evidence type="ECO:0000259" key="15">
    <source>
        <dbReference type="Pfam" id="PF08545"/>
    </source>
</evidence>
<dbReference type="Pfam" id="PF08541">
    <property type="entry name" value="ACP_syn_III_C"/>
    <property type="match status" value="1"/>
</dbReference>
<comment type="subunit">
    <text evidence="13">Homodimer.</text>
</comment>
<evidence type="ECO:0000256" key="3">
    <source>
        <dbReference type="ARBA" id="ARBA00012333"/>
    </source>
</evidence>
<comment type="catalytic activity">
    <reaction evidence="12">
        <text>malonyl-[ACP] + acetyl-CoA + H(+) = 3-oxobutanoyl-[ACP] + CO2 + CoA</text>
        <dbReference type="Rhea" id="RHEA:12080"/>
        <dbReference type="Rhea" id="RHEA-COMP:9623"/>
        <dbReference type="Rhea" id="RHEA-COMP:9625"/>
        <dbReference type="ChEBI" id="CHEBI:15378"/>
        <dbReference type="ChEBI" id="CHEBI:16526"/>
        <dbReference type="ChEBI" id="CHEBI:57287"/>
        <dbReference type="ChEBI" id="CHEBI:57288"/>
        <dbReference type="ChEBI" id="CHEBI:78449"/>
        <dbReference type="ChEBI" id="CHEBI:78450"/>
        <dbReference type="EC" id="2.3.1.180"/>
    </reaction>
    <physiologicalReaction direction="left-to-right" evidence="12">
        <dbReference type="Rhea" id="RHEA:12081"/>
    </physiologicalReaction>
</comment>